<dbReference type="Proteomes" id="UP001152888">
    <property type="component" value="Unassembled WGS sequence"/>
</dbReference>
<proteinExistence type="predicted"/>
<keyword evidence="2" id="KW-1185">Reference proteome</keyword>
<dbReference type="AlphaFoldDB" id="A0A9P0M844"/>
<accession>A0A9P0M844</accession>
<gene>
    <name evidence="1" type="ORF">ACAOBT_LOCUS30607</name>
</gene>
<evidence type="ECO:0000313" key="2">
    <source>
        <dbReference type="Proteomes" id="UP001152888"/>
    </source>
</evidence>
<sequence length="60" mass="6981">MRNYLQTLKIPNLNYERQTFKNVVFGANLRYLNENPGVLTAGRGEHGSLNFLKQTKNRLE</sequence>
<organism evidence="1 2">
    <name type="scientific">Acanthoscelides obtectus</name>
    <name type="common">Bean weevil</name>
    <name type="synonym">Bruchus obtectus</name>
    <dbReference type="NCBI Taxonomy" id="200917"/>
    <lineage>
        <taxon>Eukaryota</taxon>
        <taxon>Metazoa</taxon>
        <taxon>Ecdysozoa</taxon>
        <taxon>Arthropoda</taxon>
        <taxon>Hexapoda</taxon>
        <taxon>Insecta</taxon>
        <taxon>Pterygota</taxon>
        <taxon>Neoptera</taxon>
        <taxon>Endopterygota</taxon>
        <taxon>Coleoptera</taxon>
        <taxon>Polyphaga</taxon>
        <taxon>Cucujiformia</taxon>
        <taxon>Chrysomeloidea</taxon>
        <taxon>Chrysomelidae</taxon>
        <taxon>Bruchinae</taxon>
        <taxon>Bruchini</taxon>
        <taxon>Acanthoscelides</taxon>
    </lineage>
</organism>
<reference evidence="1" key="1">
    <citation type="submission" date="2022-03" db="EMBL/GenBank/DDBJ databases">
        <authorList>
            <person name="Sayadi A."/>
        </authorList>
    </citation>
    <scope>NUCLEOTIDE SEQUENCE</scope>
</reference>
<evidence type="ECO:0000313" key="1">
    <source>
        <dbReference type="EMBL" id="CAH2009084.1"/>
    </source>
</evidence>
<protein>
    <submittedName>
        <fullName evidence="1">Uncharacterized protein</fullName>
    </submittedName>
</protein>
<comment type="caution">
    <text evidence="1">The sequence shown here is derived from an EMBL/GenBank/DDBJ whole genome shotgun (WGS) entry which is preliminary data.</text>
</comment>
<name>A0A9P0M844_ACAOB</name>
<dbReference type="EMBL" id="CAKOFQ010007851">
    <property type="protein sequence ID" value="CAH2009084.1"/>
    <property type="molecule type" value="Genomic_DNA"/>
</dbReference>